<keyword evidence="6" id="KW-0963">Cytoplasm</keyword>
<evidence type="ECO:0000256" key="3">
    <source>
        <dbReference type="ARBA" id="ARBA00005902"/>
    </source>
</evidence>
<evidence type="ECO:0000256" key="16">
    <source>
        <dbReference type="PIRSR" id="PIRSR602848-1"/>
    </source>
</evidence>
<evidence type="ECO:0000256" key="15">
    <source>
        <dbReference type="ARBA" id="ARBA00030513"/>
    </source>
</evidence>
<dbReference type="CDD" id="cd14819">
    <property type="entry name" value="Translin"/>
    <property type="match status" value="1"/>
</dbReference>
<evidence type="ECO:0000256" key="14">
    <source>
        <dbReference type="ARBA" id="ARBA00025410"/>
    </source>
</evidence>
<dbReference type="FunFam" id="1.20.58.190:FF:000001">
    <property type="entry name" value="Translin"/>
    <property type="match status" value="1"/>
</dbReference>
<dbReference type="GO" id="GO:0016787">
    <property type="term" value="F:hydrolase activity"/>
    <property type="evidence" value="ECO:0007669"/>
    <property type="project" value="UniProtKB-KW"/>
</dbReference>
<dbReference type="RefSeq" id="XP_033366344.1">
    <property type="nucleotide sequence ID" value="XM_033510453.1"/>
</dbReference>
<evidence type="ECO:0000256" key="4">
    <source>
        <dbReference type="ARBA" id="ARBA00011685"/>
    </source>
</evidence>
<dbReference type="FunFam" id="1.20.58.200:FF:000002">
    <property type="entry name" value="Putative translin"/>
    <property type="match status" value="1"/>
</dbReference>
<dbReference type="PANTHER" id="PTHR10741">
    <property type="entry name" value="TRANSLIN AND TRANSLIN ASSOCIATED PROTEIN X"/>
    <property type="match status" value="1"/>
</dbReference>
<gene>
    <name evidence="18" type="primary">LOC117243187</name>
</gene>
<dbReference type="GO" id="GO:0005737">
    <property type="term" value="C:cytoplasm"/>
    <property type="evidence" value="ECO:0007669"/>
    <property type="project" value="UniProtKB-SubCell"/>
</dbReference>
<evidence type="ECO:0000256" key="11">
    <source>
        <dbReference type="ARBA" id="ARBA00023125"/>
    </source>
</evidence>
<evidence type="ECO:0000256" key="2">
    <source>
        <dbReference type="ARBA" id="ARBA00004496"/>
    </source>
</evidence>
<keyword evidence="7" id="KW-0540">Nuclease</keyword>
<keyword evidence="8" id="KW-0255">Endonuclease</keyword>
<dbReference type="GO" id="GO:0043565">
    <property type="term" value="F:sequence-specific DNA binding"/>
    <property type="evidence" value="ECO:0007669"/>
    <property type="project" value="InterPro"/>
</dbReference>
<evidence type="ECO:0000256" key="10">
    <source>
        <dbReference type="ARBA" id="ARBA00022884"/>
    </source>
</evidence>
<keyword evidence="12" id="KW-0539">Nucleus</keyword>
<comment type="subunit">
    <text evidence="4">Ring-shaped heterooctamer of six TSN and two TSNAX subunits, DNA/RNA binding occurs inside the ring.</text>
</comment>
<dbReference type="GO" id="GO:0004519">
    <property type="term" value="F:endonuclease activity"/>
    <property type="evidence" value="ECO:0007669"/>
    <property type="project" value="UniProtKB-KW"/>
</dbReference>
<dbReference type="Proteomes" id="UP000504631">
    <property type="component" value="Unplaced"/>
</dbReference>
<evidence type="ECO:0000256" key="7">
    <source>
        <dbReference type="ARBA" id="ARBA00022722"/>
    </source>
</evidence>
<evidence type="ECO:0000313" key="18">
    <source>
        <dbReference type="RefSeq" id="XP_033366344.1"/>
    </source>
</evidence>
<dbReference type="InterPro" id="IPR016068">
    <property type="entry name" value="Translin_N"/>
</dbReference>
<keyword evidence="16" id="KW-0460">Magnesium</keyword>
<keyword evidence="17" id="KW-1185">Reference proteome</keyword>
<evidence type="ECO:0000256" key="5">
    <source>
        <dbReference type="ARBA" id="ARBA00022196"/>
    </source>
</evidence>
<dbReference type="AlphaFoldDB" id="A0A6J3LQP8"/>
<comment type="function">
    <text evidence="14">Exhibits both single-stranded and double-stranded endoribonuclease activity. May act as an activator of RNA-induced silencing complex (RISC) by facilitating endonucleolytic cleavage of the siRNA passenger strand.</text>
</comment>
<dbReference type="GeneID" id="117243187"/>
<keyword evidence="11" id="KW-0238">DNA-binding</keyword>
<dbReference type="InterPro" id="IPR036081">
    <property type="entry name" value="Translin_sf"/>
</dbReference>
<dbReference type="GO" id="GO:0003697">
    <property type="term" value="F:single-stranded DNA binding"/>
    <property type="evidence" value="ECO:0007669"/>
    <property type="project" value="InterPro"/>
</dbReference>
<dbReference type="InterPro" id="IPR033956">
    <property type="entry name" value="Translin"/>
</dbReference>
<keyword evidence="10" id="KW-0694">RNA-binding</keyword>
<evidence type="ECO:0000256" key="13">
    <source>
        <dbReference type="ARBA" id="ARBA00025374"/>
    </source>
</evidence>
<evidence type="ECO:0000256" key="6">
    <source>
        <dbReference type="ARBA" id="ARBA00022490"/>
    </source>
</evidence>
<evidence type="ECO:0000256" key="1">
    <source>
        <dbReference type="ARBA" id="ARBA00004123"/>
    </source>
</evidence>
<evidence type="ECO:0000256" key="9">
    <source>
        <dbReference type="ARBA" id="ARBA00022801"/>
    </source>
</evidence>
<dbReference type="InterPro" id="IPR016069">
    <property type="entry name" value="Translin_C"/>
</dbReference>
<dbReference type="Pfam" id="PF01997">
    <property type="entry name" value="Translin"/>
    <property type="match status" value="1"/>
</dbReference>
<proteinExistence type="inferred from homology"/>
<reference evidence="18" key="1">
    <citation type="submission" date="2025-08" db="UniProtKB">
        <authorList>
            <consortium name="RefSeq"/>
        </authorList>
    </citation>
    <scope>IDENTIFICATION</scope>
    <source>
        <tissue evidence="18">Muscle</tissue>
    </source>
</reference>
<comment type="subcellular location">
    <subcellularLocation>
        <location evidence="2">Cytoplasm</location>
    </subcellularLocation>
    <subcellularLocation>
        <location evidence="1">Nucleus</location>
    </subcellularLocation>
</comment>
<keyword evidence="16" id="KW-0479">Metal-binding</keyword>
<organism evidence="17 18">
    <name type="scientific">Bombus vosnesenskii</name>
    <dbReference type="NCBI Taxonomy" id="207650"/>
    <lineage>
        <taxon>Eukaryota</taxon>
        <taxon>Metazoa</taxon>
        <taxon>Ecdysozoa</taxon>
        <taxon>Arthropoda</taxon>
        <taxon>Hexapoda</taxon>
        <taxon>Insecta</taxon>
        <taxon>Pterygota</taxon>
        <taxon>Neoptera</taxon>
        <taxon>Endopterygota</taxon>
        <taxon>Hymenoptera</taxon>
        <taxon>Apocrita</taxon>
        <taxon>Aculeata</taxon>
        <taxon>Apoidea</taxon>
        <taxon>Anthophila</taxon>
        <taxon>Apidae</taxon>
        <taxon>Bombus</taxon>
        <taxon>Pyrobombus</taxon>
    </lineage>
</organism>
<protein>
    <recommendedName>
        <fullName evidence="5">Translin</fullName>
    </recommendedName>
    <alternativeName>
        <fullName evidence="15">Component 3 of promoter of RISC</fullName>
    </alternativeName>
</protein>
<keyword evidence="9" id="KW-0378">Hydrolase</keyword>
<sequence length="232" mass="27078">MGDRIAEIFNSFQTYLVNEEVLREEIRAIVRELEKNSRDILVILQNIHNEDNFKENSIIQEYCTKSRALFEDVRKNYTRLADVVPKNQYYKYHDQWRFVTQKLCFLASLIIYLEIKVLLSKDTAAEMLGVSNDREDGFHLDLEDYLMGLLQLSTELSRFAINSVTSGDYNRPIEIARFINDLSAGFRLLNLKNDSLRKRFDGLKYAAKKVEEVVYDLSIRGLKPNSATEDTK</sequence>
<feature type="binding site" evidence="16">
    <location>
        <position position="155"/>
    </location>
    <ligand>
        <name>Mg(2+)</name>
        <dbReference type="ChEBI" id="CHEBI:18420"/>
    </ligand>
</feature>
<evidence type="ECO:0000313" key="17">
    <source>
        <dbReference type="Proteomes" id="UP000504631"/>
    </source>
</evidence>
<dbReference type="SUPFAM" id="SSF74784">
    <property type="entry name" value="Translin"/>
    <property type="match status" value="1"/>
</dbReference>
<dbReference type="GO" id="GO:0046872">
    <property type="term" value="F:metal ion binding"/>
    <property type="evidence" value="ECO:0007669"/>
    <property type="project" value="UniProtKB-KW"/>
</dbReference>
<name>A0A6J3LQP8_9HYME</name>
<dbReference type="KEGG" id="bvk:117243187"/>
<dbReference type="GO" id="GO:0005634">
    <property type="term" value="C:nucleus"/>
    <property type="evidence" value="ECO:0007669"/>
    <property type="project" value="UniProtKB-SubCell"/>
</dbReference>
<dbReference type="Gene3D" id="1.20.58.200">
    <property type="entry name" value="Translin, domain 2"/>
    <property type="match status" value="1"/>
</dbReference>
<dbReference type="InterPro" id="IPR002848">
    <property type="entry name" value="Translin_fam"/>
</dbReference>
<dbReference type="Gene3D" id="1.20.58.190">
    <property type="entry name" value="Translin, domain 1"/>
    <property type="match status" value="1"/>
</dbReference>
<dbReference type="GO" id="GO:0016070">
    <property type="term" value="P:RNA metabolic process"/>
    <property type="evidence" value="ECO:0007669"/>
    <property type="project" value="InterPro"/>
</dbReference>
<evidence type="ECO:0000256" key="8">
    <source>
        <dbReference type="ARBA" id="ARBA00022759"/>
    </source>
</evidence>
<evidence type="ECO:0000256" key="12">
    <source>
        <dbReference type="ARBA" id="ARBA00023242"/>
    </source>
</evidence>
<comment type="similarity">
    <text evidence="3">Belongs to the translin family.</text>
</comment>
<accession>A0A6J3LQP8</accession>
<dbReference type="CTD" id="36110"/>
<dbReference type="GO" id="GO:0003723">
    <property type="term" value="F:RNA binding"/>
    <property type="evidence" value="ECO:0007669"/>
    <property type="project" value="UniProtKB-KW"/>
</dbReference>
<comment type="function">
    <text evidence="13">DNA-binding protein that specifically recognizes consensus sequences at the breakpoint junctions in chromosomal translocations, mostly involving immunoglobulin (Ig)/T-cell receptor gene segments. Seems to recognize single-stranded DNA ends generated by staggered breaks occurring at recombination hot spots.</text>
</comment>